<evidence type="ECO:0000256" key="4">
    <source>
        <dbReference type="ARBA" id="ARBA00022989"/>
    </source>
</evidence>
<accession>A0A7K3QYN5</accession>
<dbReference type="Pfam" id="PF07690">
    <property type="entry name" value="MFS_1"/>
    <property type="match status" value="1"/>
</dbReference>
<evidence type="ECO:0000259" key="7">
    <source>
        <dbReference type="PROSITE" id="PS50850"/>
    </source>
</evidence>
<name>A0A7K3QYN5_9ACTN</name>
<evidence type="ECO:0000256" key="1">
    <source>
        <dbReference type="ARBA" id="ARBA00004651"/>
    </source>
</evidence>
<proteinExistence type="predicted"/>
<comment type="subcellular location">
    <subcellularLocation>
        <location evidence="1">Cell membrane</location>
        <topology evidence="1">Multi-pass membrane protein</topology>
    </subcellularLocation>
</comment>
<dbReference type="CDD" id="cd06173">
    <property type="entry name" value="MFS_MefA_like"/>
    <property type="match status" value="1"/>
</dbReference>
<evidence type="ECO:0000256" key="2">
    <source>
        <dbReference type="ARBA" id="ARBA00022475"/>
    </source>
</evidence>
<feature type="transmembrane region" description="Helical" evidence="6">
    <location>
        <begin position="266"/>
        <end position="285"/>
    </location>
</feature>
<dbReference type="PROSITE" id="PS50850">
    <property type="entry name" value="MFS"/>
    <property type="match status" value="1"/>
</dbReference>
<dbReference type="InterPro" id="IPR011701">
    <property type="entry name" value="MFS"/>
</dbReference>
<evidence type="ECO:0000313" key="9">
    <source>
        <dbReference type="Proteomes" id="UP000470520"/>
    </source>
</evidence>
<feature type="transmembrane region" description="Helical" evidence="6">
    <location>
        <begin position="176"/>
        <end position="201"/>
    </location>
</feature>
<feature type="transmembrane region" description="Helical" evidence="6">
    <location>
        <begin position="101"/>
        <end position="131"/>
    </location>
</feature>
<keyword evidence="4 6" id="KW-1133">Transmembrane helix</keyword>
<dbReference type="InterPro" id="IPR036259">
    <property type="entry name" value="MFS_trans_sf"/>
</dbReference>
<dbReference type="Gene3D" id="1.20.1250.20">
    <property type="entry name" value="MFS general substrate transporter like domains"/>
    <property type="match status" value="1"/>
</dbReference>
<feature type="transmembrane region" description="Helical" evidence="6">
    <location>
        <begin position="239"/>
        <end position="260"/>
    </location>
</feature>
<feature type="transmembrane region" description="Helical" evidence="6">
    <location>
        <begin position="387"/>
        <end position="407"/>
    </location>
</feature>
<dbReference type="InterPro" id="IPR020846">
    <property type="entry name" value="MFS_dom"/>
</dbReference>
<reference evidence="8 9" key="1">
    <citation type="submission" date="2020-01" db="EMBL/GenBank/DDBJ databases">
        <title>Insect and environment-associated Actinomycetes.</title>
        <authorList>
            <person name="Currrie C."/>
            <person name="Chevrette M."/>
            <person name="Carlson C."/>
            <person name="Stubbendieck R."/>
            <person name="Wendt-Pienkowski E."/>
        </authorList>
    </citation>
    <scope>NUCLEOTIDE SEQUENCE [LARGE SCALE GENOMIC DNA]</scope>
    <source>
        <strain evidence="8 9">SID7754</strain>
    </source>
</reference>
<dbReference type="GO" id="GO:0022857">
    <property type="term" value="F:transmembrane transporter activity"/>
    <property type="evidence" value="ECO:0007669"/>
    <property type="project" value="InterPro"/>
</dbReference>
<sequence length="426" mass="43693">MTMTTETTPTTPAGSPPSVWRHPTLRVLLAAETTSMLGTQLSAVSMPWLVLQLTGSAADMGLVMAAQLAAITVFGFFGASWTGRIGPRRIMLIGDAVRGPLVALLPVLYYLHCLNTATFVVVMFAIGAFYAPYLASQQAILPSVVGEDEQLLGRANAALHSATRLSVLLGPTLGGLLISLFGAPTVLLVDAVSFAASALLLSRLLPHSPPPAPVPRRSPTAALRLLLSDRLLSSWSGGLALGEMAWQAMFALLPVIAVTLEGGSSLVAGGLLTAFGGGALTGTLLAGRLMRRVPPRTLALTGRVGLGVVFFALPLHLPLPGLVCLLVVAGLLNGVSNAPVATVRVLRIPSDRRPEALTVATALALLGGTVGWVLSGTVAQHAGITPVFWGLATLQALAAVLFVVGALGTQGAAPAAAPAPSTKDPR</sequence>
<feature type="domain" description="Major facilitator superfamily (MFS) profile" evidence="7">
    <location>
        <begin position="24"/>
        <end position="410"/>
    </location>
</feature>
<dbReference type="PANTHER" id="PTHR23513">
    <property type="entry name" value="INTEGRAL MEMBRANE EFFLUX PROTEIN-RELATED"/>
    <property type="match status" value="1"/>
</dbReference>
<feature type="transmembrane region" description="Helical" evidence="6">
    <location>
        <begin position="62"/>
        <end position="81"/>
    </location>
</feature>
<feature type="transmembrane region" description="Helical" evidence="6">
    <location>
        <begin position="356"/>
        <end position="375"/>
    </location>
</feature>
<keyword evidence="2" id="KW-1003">Cell membrane</keyword>
<protein>
    <submittedName>
        <fullName evidence="8">MFS transporter</fullName>
    </submittedName>
</protein>
<dbReference type="AlphaFoldDB" id="A0A7K3QYN5"/>
<dbReference type="EMBL" id="JAAGMR010000282">
    <property type="protein sequence ID" value="NEB94901.1"/>
    <property type="molecule type" value="Genomic_DNA"/>
</dbReference>
<dbReference type="GO" id="GO:0005886">
    <property type="term" value="C:plasma membrane"/>
    <property type="evidence" value="ECO:0007669"/>
    <property type="project" value="UniProtKB-SubCell"/>
</dbReference>
<keyword evidence="5 6" id="KW-0472">Membrane</keyword>
<gene>
    <name evidence="8" type="ORF">G3I21_25000</name>
</gene>
<dbReference type="SUPFAM" id="SSF103473">
    <property type="entry name" value="MFS general substrate transporter"/>
    <property type="match status" value="1"/>
</dbReference>
<comment type="caution">
    <text evidence="8">The sequence shown here is derived from an EMBL/GenBank/DDBJ whole genome shotgun (WGS) entry which is preliminary data.</text>
</comment>
<feature type="transmembrane region" description="Helical" evidence="6">
    <location>
        <begin position="319"/>
        <end position="335"/>
    </location>
</feature>
<evidence type="ECO:0000256" key="3">
    <source>
        <dbReference type="ARBA" id="ARBA00022692"/>
    </source>
</evidence>
<evidence type="ECO:0000256" key="5">
    <source>
        <dbReference type="ARBA" id="ARBA00023136"/>
    </source>
</evidence>
<dbReference type="Proteomes" id="UP000470520">
    <property type="component" value="Unassembled WGS sequence"/>
</dbReference>
<dbReference type="PANTHER" id="PTHR23513:SF6">
    <property type="entry name" value="MAJOR FACILITATOR SUPERFAMILY ASSOCIATED DOMAIN-CONTAINING PROTEIN"/>
    <property type="match status" value="1"/>
</dbReference>
<evidence type="ECO:0000313" key="8">
    <source>
        <dbReference type="EMBL" id="NEB94901.1"/>
    </source>
</evidence>
<evidence type="ECO:0000256" key="6">
    <source>
        <dbReference type="SAM" id="Phobius"/>
    </source>
</evidence>
<organism evidence="8 9">
    <name type="scientific">Streptomyces bauhiniae</name>
    <dbReference type="NCBI Taxonomy" id="2340725"/>
    <lineage>
        <taxon>Bacteria</taxon>
        <taxon>Bacillati</taxon>
        <taxon>Actinomycetota</taxon>
        <taxon>Actinomycetes</taxon>
        <taxon>Kitasatosporales</taxon>
        <taxon>Streptomycetaceae</taxon>
        <taxon>Streptomyces</taxon>
    </lineage>
</organism>
<keyword evidence="3 6" id="KW-0812">Transmembrane</keyword>